<comment type="caution">
    <text evidence="2">The sequence shown here is derived from an EMBL/GenBank/DDBJ whole genome shotgun (WGS) entry which is preliminary data.</text>
</comment>
<sequence length="63" mass="7276">MEIKGDNSYQKRLVNGEEPLYDGFFSRILTRLKKKDAAECIGARPNSPDKGKFGYTPQQRILW</sequence>
<reference evidence="2 3" key="1">
    <citation type="journal article" date="2018" name="Nat. Biotechnol.">
        <title>A standardized bacterial taxonomy based on genome phylogeny substantially revises the tree of life.</title>
        <authorList>
            <person name="Parks D.H."/>
            <person name="Chuvochina M."/>
            <person name="Waite D.W."/>
            <person name="Rinke C."/>
            <person name="Skarshewski A."/>
            <person name="Chaumeil P.A."/>
            <person name="Hugenholtz P."/>
        </authorList>
    </citation>
    <scope>NUCLEOTIDE SEQUENCE [LARGE SCALE GENOMIC DNA]</scope>
    <source>
        <strain evidence="2">UBA9375</strain>
    </source>
</reference>
<evidence type="ECO:0000313" key="2">
    <source>
        <dbReference type="EMBL" id="HCO27074.1"/>
    </source>
</evidence>
<name>A0A3D3RE07_9PLAN</name>
<dbReference type="AlphaFoldDB" id="A0A3D3RE07"/>
<evidence type="ECO:0000256" key="1">
    <source>
        <dbReference type="SAM" id="MobiDB-lite"/>
    </source>
</evidence>
<protein>
    <submittedName>
        <fullName evidence="2">Uncharacterized protein</fullName>
    </submittedName>
</protein>
<dbReference type="Proteomes" id="UP000263642">
    <property type="component" value="Unassembled WGS sequence"/>
</dbReference>
<organism evidence="2 3">
    <name type="scientific">Gimesia maris</name>
    <dbReference type="NCBI Taxonomy" id="122"/>
    <lineage>
        <taxon>Bacteria</taxon>
        <taxon>Pseudomonadati</taxon>
        <taxon>Planctomycetota</taxon>
        <taxon>Planctomycetia</taxon>
        <taxon>Planctomycetales</taxon>
        <taxon>Planctomycetaceae</taxon>
        <taxon>Gimesia</taxon>
    </lineage>
</organism>
<feature type="region of interest" description="Disordered" evidence="1">
    <location>
        <begin position="43"/>
        <end position="63"/>
    </location>
</feature>
<dbReference type="EMBL" id="DQAY01000189">
    <property type="protein sequence ID" value="HCO27074.1"/>
    <property type="molecule type" value="Genomic_DNA"/>
</dbReference>
<accession>A0A3D3RE07</accession>
<gene>
    <name evidence="2" type="ORF">DIT97_30210</name>
</gene>
<evidence type="ECO:0000313" key="3">
    <source>
        <dbReference type="Proteomes" id="UP000263642"/>
    </source>
</evidence>
<proteinExistence type="predicted"/>